<gene>
    <name evidence="2" type="ORF">TI39_contig328g00018</name>
</gene>
<reference evidence="2 3" key="1">
    <citation type="submission" date="2015-03" db="EMBL/GenBank/DDBJ databases">
        <title>RNA-seq based gene annotation and comparative genomics of four Zymoseptoria species reveal species-specific pathogenicity related genes and transposable element activity.</title>
        <authorList>
            <person name="Grandaubert J."/>
            <person name="Bhattacharyya A."/>
            <person name="Stukenbrock E.H."/>
        </authorList>
    </citation>
    <scope>NUCLEOTIDE SEQUENCE [LARGE SCALE GENOMIC DNA]</scope>
    <source>
        <strain evidence="2 3">Zb18110</strain>
    </source>
</reference>
<keyword evidence="3" id="KW-1185">Reference proteome</keyword>
<dbReference type="GO" id="GO:0004674">
    <property type="term" value="F:protein serine/threonine kinase activity"/>
    <property type="evidence" value="ECO:0007669"/>
    <property type="project" value="TreeGrafter"/>
</dbReference>
<dbReference type="Pfam" id="PF00069">
    <property type="entry name" value="Pkinase"/>
    <property type="match status" value="1"/>
</dbReference>
<evidence type="ECO:0000313" key="2">
    <source>
        <dbReference type="EMBL" id="KJY00458.1"/>
    </source>
</evidence>
<evidence type="ECO:0000259" key="1">
    <source>
        <dbReference type="PROSITE" id="PS50011"/>
    </source>
</evidence>
<dbReference type="InterPro" id="IPR000719">
    <property type="entry name" value="Prot_kinase_dom"/>
</dbReference>
<proteinExistence type="predicted"/>
<dbReference type="Gene3D" id="1.10.510.10">
    <property type="entry name" value="Transferase(Phosphotransferase) domain 1"/>
    <property type="match status" value="1"/>
</dbReference>
<protein>
    <recommendedName>
        <fullName evidence="1">Protein kinase domain-containing protein</fullName>
    </recommendedName>
</protein>
<name>A0A0F4GTV2_9PEZI</name>
<dbReference type="PANTHER" id="PTHR44329">
    <property type="entry name" value="SERINE/THREONINE-PROTEIN KINASE TNNI3K-RELATED"/>
    <property type="match status" value="1"/>
</dbReference>
<evidence type="ECO:0000313" key="3">
    <source>
        <dbReference type="Proteomes" id="UP000033647"/>
    </source>
</evidence>
<dbReference type="SMART" id="SM00220">
    <property type="entry name" value="S_TKc"/>
    <property type="match status" value="1"/>
</dbReference>
<accession>A0A0F4GTV2</accession>
<comment type="caution">
    <text evidence="2">The sequence shown here is derived from an EMBL/GenBank/DDBJ whole genome shotgun (WGS) entry which is preliminary data.</text>
</comment>
<dbReference type="AlphaFoldDB" id="A0A0F4GTV2"/>
<dbReference type="OrthoDB" id="1668230at2759"/>
<feature type="domain" description="Protein kinase" evidence="1">
    <location>
        <begin position="3"/>
        <end position="272"/>
    </location>
</feature>
<dbReference type="PROSITE" id="PS50011">
    <property type="entry name" value="PROTEIN_KINASE_DOM"/>
    <property type="match status" value="1"/>
</dbReference>
<dbReference type="EMBL" id="LAFY01000320">
    <property type="protein sequence ID" value="KJY00458.1"/>
    <property type="molecule type" value="Genomic_DNA"/>
</dbReference>
<dbReference type="Proteomes" id="UP000033647">
    <property type="component" value="Unassembled WGS sequence"/>
</dbReference>
<dbReference type="InterPro" id="IPR011009">
    <property type="entry name" value="Kinase-like_dom_sf"/>
</dbReference>
<organism evidence="2 3">
    <name type="scientific">Zymoseptoria brevis</name>
    <dbReference type="NCBI Taxonomy" id="1047168"/>
    <lineage>
        <taxon>Eukaryota</taxon>
        <taxon>Fungi</taxon>
        <taxon>Dikarya</taxon>
        <taxon>Ascomycota</taxon>
        <taxon>Pezizomycotina</taxon>
        <taxon>Dothideomycetes</taxon>
        <taxon>Dothideomycetidae</taxon>
        <taxon>Mycosphaerellales</taxon>
        <taxon>Mycosphaerellaceae</taxon>
        <taxon>Zymoseptoria</taxon>
    </lineage>
</organism>
<dbReference type="GO" id="GO:0005524">
    <property type="term" value="F:ATP binding"/>
    <property type="evidence" value="ECO:0007669"/>
    <property type="project" value="InterPro"/>
</dbReference>
<dbReference type="InterPro" id="IPR051681">
    <property type="entry name" value="Ser/Thr_Kinases-Pseudokinases"/>
</dbReference>
<sequence>MDENYIPLDRQGYTSTVYRLPGDPPRVCKSFDKGRTKDRIDELFTTEKAAYERFTANNPPSSILKYYGVHETIPNGRILEFAEHRDLYAYSWEGSEKGWHPNNEQLYRWALQAAEALEFSHSVGVYNSDIHRINFFLDGELNLKVGDWAGASIDGSVSHSSYRLRYRQCDKQGGDVPRRFGITASTEIFALGTVMYDMVVGEEPWPELREPQDAAEIKRRIGDKDLPDTAKLPVLGRVISKCWHVEFGSMTEVRCAIEAERASSSQVDNASS</sequence>
<dbReference type="SUPFAM" id="SSF56112">
    <property type="entry name" value="Protein kinase-like (PK-like)"/>
    <property type="match status" value="1"/>
</dbReference>
<dbReference type="STRING" id="1047168.A0A0F4GTV2"/>